<evidence type="ECO:0000313" key="2">
    <source>
        <dbReference type="EMBL" id="KAK9417279.1"/>
    </source>
</evidence>
<feature type="transmembrane region" description="Helical" evidence="1">
    <location>
        <begin position="330"/>
        <end position="349"/>
    </location>
</feature>
<dbReference type="Proteomes" id="UP001408356">
    <property type="component" value="Unassembled WGS sequence"/>
</dbReference>
<reference evidence="2 3" key="1">
    <citation type="journal article" date="2024" name="J. Plant Pathol.">
        <title>Sequence and assembly of the genome of Seiridium unicorne, isolate CBS 538.82, causal agent of cypress canker disease.</title>
        <authorList>
            <person name="Scali E."/>
            <person name="Rocca G.D."/>
            <person name="Danti R."/>
            <person name="Garbelotto M."/>
            <person name="Barberini S."/>
            <person name="Baroncelli R."/>
            <person name="Emiliani G."/>
        </authorList>
    </citation>
    <scope>NUCLEOTIDE SEQUENCE [LARGE SCALE GENOMIC DNA]</scope>
    <source>
        <strain evidence="2 3">BM-138-508</strain>
    </source>
</reference>
<dbReference type="PANTHER" id="PTHR35043:SF8">
    <property type="entry name" value="DUF4220 DOMAIN-CONTAINING PROTEIN"/>
    <property type="match status" value="1"/>
</dbReference>
<keyword evidence="1" id="KW-0472">Membrane</keyword>
<name>A0ABR2URY7_9PEZI</name>
<evidence type="ECO:0000256" key="1">
    <source>
        <dbReference type="SAM" id="Phobius"/>
    </source>
</evidence>
<organism evidence="2 3">
    <name type="scientific">Seiridium unicorne</name>
    <dbReference type="NCBI Taxonomy" id="138068"/>
    <lineage>
        <taxon>Eukaryota</taxon>
        <taxon>Fungi</taxon>
        <taxon>Dikarya</taxon>
        <taxon>Ascomycota</taxon>
        <taxon>Pezizomycotina</taxon>
        <taxon>Sordariomycetes</taxon>
        <taxon>Xylariomycetidae</taxon>
        <taxon>Amphisphaeriales</taxon>
        <taxon>Sporocadaceae</taxon>
        <taxon>Seiridium</taxon>
    </lineage>
</organism>
<keyword evidence="1" id="KW-1133">Transmembrane helix</keyword>
<evidence type="ECO:0000313" key="3">
    <source>
        <dbReference type="Proteomes" id="UP001408356"/>
    </source>
</evidence>
<sequence length="424" mass="48147">MANATNVLGQCYQLVETDSGSNHLGWVSPPDFRSTISIIWTCVLVIFTCTWTVMHINLPTPHETWKDITLRKARWAMFIIYAPEAVTLLAACQWLSARSSREEMRALGFSWWTTTHGFFADSGGFVLVSPDMPPFPINSRAIYYLVSRGYISIPSVTRAEIWDRSKSDHFAKFVAVVQMTYLFCQVIARANQGLDSSCFKIVTVAFCVCAVATSFFWMDKPKDVTVAIPIDMKFTLNQVLLEAGSVTESLWLGTIMGFVEQRGWTVWNRRAAFRTFGGLQQRPIQRIPNDYIVPPATIRIALVTWFITVLHPAIHLVKWNFEFPTLLEQYVWRFSSTSLLAVLFIWGLVEVLSIKPGLDFTVTLLGIWVNETTRQDSWWRSRALDFPGAMSSLLYFVARTALIVETILSLGQMPLSAFQTLIFS</sequence>
<protein>
    <submittedName>
        <fullName evidence="2">Uncharacterized protein</fullName>
    </submittedName>
</protein>
<dbReference type="EMBL" id="JARVKF010000399">
    <property type="protein sequence ID" value="KAK9417279.1"/>
    <property type="molecule type" value="Genomic_DNA"/>
</dbReference>
<feature type="transmembrane region" description="Helical" evidence="1">
    <location>
        <begin position="199"/>
        <end position="218"/>
    </location>
</feature>
<feature type="transmembrane region" description="Helical" evidence="1">
    <location>
        <begin position="75"/>
        <end position="97"/>
    </location>
</feature>
<keyword evidence="3" id="KW-1185">Reference proteome</keyword>
<feature type="transmembrane region" description="Helical" evidence="1">
    <location>
        <begin position="34"/>
        <end position="54"/>
    </location>
</feature>
<keyword evidence="1" id="KW-0812">Transmembrane</keyword>
<proteinExistence type="predicted"/>
<comment type="caution">
    <text evidence="2">The sequence shown here is derived from an EMBL/GenBank/DDBJ whole genome shotgun (WGS) entry which is preliminary data.</text>
</comment>
<accession>A0ABR2URY7</accession>
<dbReference type="PANTHER" id="PTHR35043">
    <property type="entry name" value="TRANSCRIPTION FACTOR DOMAIN-CONTAINING PROTEIN"/>
    <property type="match status" value="1"/>
</dbReference>
<gene>
    <name evidence="2" type="ORF">SUNI508_08859</name>
</gene>
<feature type="transmembrane region" description="Helical" evidence="1">
    <location>
        <begin position="291"/>
        <end position="310"/>
    </location>
</feature>